<dbReference type="EMBL" id="BGPR01081745">
    <property type="protein sequence ID" value="GBL84292.1"/>
    <property type="molecule type" value="Genomic_DNA"/>
</dbReference>
<name>A0A4Y2AW57_ARAVE</name>
<evidence type="ECO:0000256" key="1">
    <source>
        <dbReference type="SAM" id="MobiDB-lite"/>
    </source>
</evidence>
<protein>
    <submittedName>
        <fullName evidence="2">Uncharacterized protein</fullName>
    </submittedName>
</protein>
<dbReference type="Proteomes" id="UP000499080">
    <property type="component" value="Unassembled WGS sequence"/>
</dbReference>
<organism evidence="2 3">
    <name type="scientific">Araneus ventricosus</name>
    <name type="common">Orbweaver spider</name>
    <name type="synonym">Epeira ventricosa</name>
    <dbReference type="NCBI Taxonomy" id="182803"/>
    <lineage>
        <taxon>Eukaryota</taxon>
        <taxon>Metazoa</taxon>
        <taxon>Ecdysozoa</taxon>
        <taxon>Arthropoda</taxon>
        <taxon>Chelicerata</taxon>
        <taxon>Arachnida</taxon>
        <taxon>Araneae</taxon>
        <taxon>Araneomorphae</taxon>
        <taxon>Entelegynae</taxon>
        <taxon>Araneoidea</taxon>
        <taxon>Araneidae</taxon>
        <taxon>Araneus</taxon>
    </lineage>
</organism>
<evidence type="ECO:0000313" key="2">
    <source>
        <dbReference type="EMBL" id="GBL84292.1"/>
    </source>
</evidence>
<feature type="compositionally biased region" description="Basic and acidic residues" evidence="1">
    <location>
        <begin position="69"/>
        <end position="79"/>
    </location>
</feature>
<proteinExistence type="predicted"/>
<reference evidence="2 3" key="1">
    <citation type="journal article" date="2019" name="Sci. Rep.">
        <title>Orb-weaving spider Araneus ventricosus genome elucidates the spidroin gene catalogue.</title>
        <authorList>
            <person name="Kono N."/>
            <person name="Nakamura H."/>
            <person name="Ohtoshi R."/>
            <person name="Moran D.A.P."/>
            <person name="Shinohara A."/>
            <person name="Yoshida Y."/>
            <person name="Fujiwara M."/>
            <person name="Mori M."/>
            <person name="Tomita M."/>
            <person name="Arakawa K."/>
        </authorList>
    </citation>
    <scope>NUCLEOTIDE SEQUENCE [LARGE SCALE GENOMIC DNA]</scope>
</reference>
<keyword evidence="3" id="KW-1185">Reference proteome</keyword>
<comment type="caution">
    <text evidence="2">The sequence shown here is derived from an EMBL/GenBank/DDBJ whole genome shotgun (WGS) entry which is preliminary data.</text>
</comment>
<sequence>MPCYLLIRPLAPAQSLLLGPPLKKDGQVTSPSMAHRSTLAQSDNRPPAHKPTARLTNQELPTASPVAKDTAHPEITRPA</sequence>
<accession>A0A4Y2AW57</accession>
<dbReference type="AlphaFoldDB" id="A0A4Y2AW57"/>
<evidence type="ECO:0000313" key="3">
    <source>
        <dbReference type="Proteomes" id="UP000499080"/>
    </source>
</evidence>
<feature type="region of interest" description="Disordered" evidence="1">
    <location>
        <begin position="16"/>
        <end position="79"/>
    </location>
</feature>
<gene>
    <name evidence="2" type="ORF">AVEN_35497_1</name>
</gene>